<dbReference type="EMBL" id="RZNY01000012">
    <property type="protein sequence ID" value="RUT45386.1"/>
    <property type="molecule type" value="Genomic_DNA"/>
</dbReference>
<feature type="transmembrane region" description="Helical" evidence="1">
    <location>
        <begin position="154"/>
        <end position="175"/>
    </location>
</feature>
<feature type="transmembrane region" description="Helical" evidence="1">
    <location>
        <begin position="73"/>
        <end position="92"/>
    </location>
</feature>
<dbReference type="Proteomes" id="UP000279446">
    <property type="component" value="Unassembled WGS sequence"/>
</dbReference>
<accession>A0A433Y7E2</accession>
<dbReference type="GO" id="GO:0005886">
    <property type="term" value="C:plasma membrane"/>
    <property type="evidence" value="ECO:0007669"/>
    <property type="project" value="UniProtKB-SubCell"/>
</dbReference>
<proteinExistence type="predicted"/>
<dbReference type="PANTHER" id="PTHR37305">
    <property type="entry name" value="INTEGRAL MEMBRANE PROTEIN-RELATED"/>
    <property type="match status" value="1"/>
</dbReference>
<dbReference type="OrthoDB" id="8613028at2"/>
<feature type="transmembrane region" description="Helical" evidence="1">
    <location>
        <begin position="113"/>
        <end position="142"/>
    </location>
</feature>
<feature type="transmembrane region" description="Helical" evidence="1">
    <location>
        <begin position="231"/>
        <end position="253"/>
    </location>
</feature>
<keyword evidence="1" id="KW-1133">Transmembrane helix</keyword>
<dbReference type="Pfam" id="PF12679">
    <property type="entry name" value="ABC2_membrane_2"/>
    <property type="match status" value="1"/>
</dbReference>
<dbReference type="AlphaFoldDB" id="A0A433Y7E2"/>
<evidence type="ECO:0000313" key="2">
    <source>
        <dbReference type="EMBL" id="RUT45386.1"/>
    </source>
</evidence>
<name>A0A433Y7E2_9BACL</name>
<dbReference type="PANTHER" id="PTHR37305:SF1">
    <property type="entry name" value="MEMBRANE PROTEIN"/>
    <property type="match status" value="1"/>
</dbReference>
<feature type="transmembrane region" description="Helical" evidence="1">
    <location>
        <begin position="21"/>
        <end position="39"/>
    </location>
</feature>
<comment type="caution">
    <text evidence="2">The sequence shown here is derived from an EMBL/GenBank/DDBJ whole genome shotgun (WGS) entry which is preliminary data.</text>
</comment>
<protein>
    <submittedName>
        <fullName evidence="2">ABC transporter permease</fullName>
    </submittedName>
</protein>
<keyword evidence="1" id="KW-0812">Transmembrane</keyword>
<feature type="transmembrane region" description="Helical" evidence="1">
    <location>
        <begin position="187"/>
        <end position="211"/>
    </location>
</feature>
<gene>
    <name evidence="2" type="ORF">EJP82_15635</name>
</gene>
<keyword evidence="1" id="KW-0472">Membrane</keyword>
<sequence length="259" mass="28099">MRSFGNLVINEWLKLSKKRSFFIPYAVLIAFVGLFGYLAKVYESTGGMGSEGEFVSTLDFIHNVMSHSGMGQFITFLAIIASAGIVTKEYSLGTIKLLLIRSQSRNKILASKYVTAVLYTLSLFLCTGIVAMITGGIAFGFGGAEIGWNDVFTGALYSLIYTLVYVTITFMVGVLTKSTGATIGVGMFIVLLEGLVTMLLSKYAVVKYIIFTNADLSVYSNGGAPFKGMTMNFSLIVIAVYMVLFLGASFVTFKKRDVA</sequence>
<dbReference type="GO" id="GO:0140359">
    <property type="term" value="F:ABC-type transporter activity"/>
    <property type="evidence" value="ECO:0007669"/>
    <property type="project" value="InterPro"/>
</dbReference>
<evidence type="ECO:0000256" key="1">
    <source>
        <dbReference type="SAM" id="Phobius"/>
    </source>
</evidence>
<evidence type="ECO:0000313" key="3">
    <source>
        <dbReference type="Proteomes" id="UP000279446"/>
    </source>
</evidence>
<keyword evidence="3" id="KW-1185">Reference proteome</keyword>
<organism evidence="2 3">
    <name type="scientific">Paenibacillus anaericanus</name>
    <dbReference type="NCBI Taxonomy" id="170367"/>
    <lineage>
        <taxon>Bacteria</taxon>
        <taxon>Bacillati</taxon>
        <taxon>Bacillota</taxon>
        <taxon>Bacilli</taxon>
        <taxon>Bacillales</taxon>
        <taxon>Paenibacillaceae</taxon>
        <taxon>Paenibacillus</taxon>
    </lineage>
</organism>
<reference evidence="2 3" key="1">
    <citation type="submission" date="2018-12" db="EMBL/GenBank/DDBJ databases">
        <authorList>
            <person name="Sun L."/>
            <person name="Chen Z."/>
        </authorList>
    </citation>
    <scope>NUCLEOTIDE SEQUENCE [LARGE SCALE GENOMIC DNA]</scope>
    <source>
        <strain evidence="2 3">DSM 15890</strain>
    </source>
</reference>
<dbReference type="RefSeq" id="WP_127192990.1">
    <property type="nucleotide sequence ID" value="NZ_RZNY01000012.1"/>
</dbReference>